<dbReference type="Pfam" id="PF12937">
    <property type="entry name" value="F-box-like"/>
    <property type="match status" value="1"/>
</dbReference>
<dbReference type="SUPFAM" id="SSF54495">
    <property type="entry name" value="UBC-like"/>
    <property type="match status" value="1"/>
</dbReference>
<dbReference type="Pfam" id="PF00179">
    <property type="entry name" value="UQ_con"/>
    <property type="match status" value="1"/>
</dbReference>
<feature type="domain" description="F-box" evidence="3">
    <location>
        <begin position="403"/>
        <end position="449"/>
    </location>
</feature>
<dbReference type="InterPro" id="IPR036047">
    <property type="entry name" value="F-box-like_dom_sf"/>
</dbReference>
<organism evidence="4 5">
    <name type="scientific">Symbiochloris irregularis</name>
    <dbReference type="NCBI Taxonomy" id="706552"/>
    <lineage>
        <taxon>Eukaryota</taxon>
        <taxon>Viridiplantae</taxon>
        <taxon>Chlorophyta</taxon>
        <taxon>core chlorophytes</taxon>
        <taxon>Trebouxiophyceae</taxon>
        <taxon>Trebouxiales</taxon>
        <taxon>Trebouxiaceae</taxon>
        <taxon>Symbiochloris</taxon>
    </lineage>
</organism>
<dbReference type="SMART" id="SM00256">
    <property type="entry name" value="FBOX"/>
    <property type="match status" value="1"/>
</dbReference>
<evidence type="ECO:0000313" key="5">
    <source>
        <dbReference type="Proteomes" id="UP001465755"/>
    </source>
</evidence>
<feature type="domain" description="UBC core" evidence="2">
    <location>
        <begin position="37"/>
        <end position="201"/>
    </location>
</feature>
<dbReference type="PROSITE" id="PS50127">
    <property type="entry name" value="UBC_2"/>
    <property type="match status" value="1"/>
</dbReference>
<dbReference type="InterPro" id="IPR003325">
    <property type="entry name" value="TerD"/>
</dbReference>
<evidence type="ECO:0000313" key="4">
    <source>
        <dbReference type="EMBL" id="KAK9802996.1"/>
    </source>
</evidence>
<gene>
    <name evidence="4" type="ORF">WJX73_007334</name>
</gene>
<dbReference type="Proteomes" id="UP001465755">
    <property type="component" value="Unassembled WGS sequence"/>
</dbReference>
<dbReference type="PANTHER" id="PTHR32097:SF17">
    <property type="entry name" value="CAMP-BINDING PROTEIN 1-RELATED"/>
    <property type="match status" value="1"/>
</dbReference>
<dbReference type="SUPFAM" id="SSF81383">
    <property type="entry name" value="F-box domain"/>
    <property type="match status" value="1"/>
</dbReference>
<dbReference type="Gene3D" id="1.20.1280.50">
    <property type="match status" value="1"/>
</dbReference>
<dbReference type="InterPro" id="IPR001810">
    <property type="entry name" value="F-box_dom"/>
</dbReference>
<dbReference type="Gene3D" id="2.60.60.30">
    <property type="entry name" value="sav2460 like domains"/>
    <property type="match status" value="1"/>
</dbReference>
<dbReference type="InterPro" id="IPR016135">
    <property type="entry name" value="UBQ-conjugating_enzyme/RWD"/>
</dbReference>
<evidence type="ECO:0000256" key="1">
    <source>
        <dbReference type="SAM" id="MobiDB-lite"/>
    </source>
</evidence>
<evidence type="ECO:0008006" key="6">
    <source>
        <dbReference type="Google" id="ProtNLM"/>
    </source>
</evidence>
<dbReference type="InterPro" id="IPR000608">
    <property type="entry name" value="UBC"/>
</dbReference>
<dbReference type="AlphaFoldDB" id="A0AAW1P2Y9"/>
<comment type="caution">
    <text evidence="4">The sequence shown here is derived from an EMBL/GenBank/DDBJ whole genome shotgun (WGS) entry which is preliminary data.</text>
</comment>
<dbReference type="InterPro" id="IPR051324">
    <property type="entry name" value="Stress/Tellurium_Resist"/>
</dbReference>
<dbReference type="PROSITE" id="PS50181">
    <property type="entry name" value="FBOX"/>
    <property type="match status" value="1"/>
</dbReference>
<accession>A0AAW1P2Y9</accession>
<dbReference type="CDD" id="cd06974">
    <property type="entry name" value="TerD_like"/>
    <property type="match status" value="1"/>
</dbReference>
<feature type="region of interest" description="Disordered" evidence="1">
    <location>
        <begin position="267"/>
        <end position="366"/>
    </location>
</feature>
<evidence type="ECO:0000259" key="3">
    <source>
        <dbReference type="PROSITE" id="PS50181"/>
    </source>
</evidence>
<keyword evidence="5" id="KW-1185">Reference proteome</keyword>
<protein>
    <recommendedName>
        <fullName evidence="6">UBC core domain-containing protein</fullName>
    </recommendedName>
</protein>
<dbReference type="Gene3D" id="3.10.110.10">
    <property type="entry name" value="Ubiquitin Conjugating Enzyme"/>
    <property type="match status" value="1"/>
</dbReference>
<evidence type="ECO:0000259" key="2">
    <source>
        <dbReference type="PROSITE" id="PS50127"/>
    </source>
</evidence>
<reference evidence="4 5" key="1">
    <citation type="journal article" date="2024" name="Nat. Commun.">
        <title>Phylogenomics reveals the evolutionary origins of lichenization in chlorophyte algae.</title>
        <authorList>
            <person name="Puginier C."/>
            <person name="Libourel C."/>
            <person name="Otte J."/>
            <person name="Skaloud P."/>
            <person name="Haon M."/>
            <person name="Grisel S."/>
            <person name="Petersen M."/>
            <person name="Berrin J.G."/>
            <person name="Delaux P.M."/>
            <person name="Dal Grande F."/>
            <person name="Keller J."/>
        </authorList>
    </citation>
    <scope>NUCLEOTIDE SEQUENCE [LARGE SCALE GENOMIC DNA]</scope>
    <source>
        <strain evidence="4 5">SAG 2036</strain>
    </source>
</reference>
<dbReference type="EMBL" id="JALJOQ010000064">
    <property type="protein sequence ID" value="KAK9802996.1"/>
    <property type="molecule type" value="Genomic_DNA"/>
</dbReference>
<dbReference type="PANTHER" id="PTHR32097">
    <property type="entry name" value="CAMP-BINDING PROTEIN 1-RELATED"/>
    <property type="match status" value="1"/>
</dbReference>
<proteinExistence type="predicted"/>
<sequence>MATHTIRSLTQLGGKSARQFTRITDMNGQIHQAGRHFAVSRLLRDLKELLGCPLQGIAVMPLENNVYVWHGNVEWHASTAGAQEATLVHFALCFPNNYPQEAPKIYLFSPLPHLNVKPSVPTVRMPEGGFWTLAIWDCVPGEDAWRSAYTVRSVLLEVQATILDEELQAGFAQERVEAAINSCRQVEVKVCGHTPTNPFPALPSLQELAEAAQRVTSLAVARPELKKPIKKPANKPAVEFVPAAPAGKSAWSMPLVILERKEEAAADTQQQWTEVKHKHTPKSSGAASVEGSAKQATLKPSPPLPPKSTHKSTSSTSSNAYRLLSIEEPPSNEASSSTIAPKAAPSPPQNPHTAAQPPKAPAPKSVTQLIKETIASVRESQGQADGATHHATMSHPAVQGSLGVGFDLLPLDTLNDIIVQLRPRDLAALSATCRGFRSIVEAGEAWQAVLRRDYPSSNVTAQSARDWKHAYLLQATHTLGALQCFFTKASFNEKVLGLPLVTTLNPKTGTVDYCDLLCPEYKSGMGRAAPPEAWLQALPKLMNTAVVLLMDKGIAASERALATYCSLHRLFLAIADHHSLHSRAANMLTRFMTQPDARLKAQTPNLGWFIPLMALAPDDDSSQLSQRLTWTEEPEGKEGRPAGSTLEQVAYCHDLLYSSPGPGMQQRMQGIIREILAMDSWQDFLRMVGLKLPGDVSVAMTQQLRYSWHRSIAKRYHREGMDFSRIQASGVSTILLKGERYSAPPNMQYMELLDRWHWTESQGTVFLDASCLLYAKEGRLIEAVDFNHERSAGTMQQGAVSHSGDILDYDACTGTHTISVNLRALGPHVVEMVLVMSAWADARLHDCRQPYVAIRDPSTGVSLCEYHLEDRKQEMVGKKSVGMCRVYRSKTKSDAWEVQAVGKVLPDGSAGNYGPIQLWIAQQGAWPAPASRILQVPDISTRAGQPSWQADSSRSYTSSR</sequence>
<name>A0AAW1P2Y9_9CHLO</name>
<dbReference type="Pfam" id="PF02342">
    <property type="entry name" value="TerD"/>
    <property type="match status" value="1"/>
</dbReference>